<dbReference type="Proteomes" id="UP000033636">
    <property type="component" value="Unassembled WGS sequence"/>
</dbReference>
<reference evidence="1" key="1">
    <citation type="submission" date="2024-07" db="EMBL/GenBank/DDBJ databases">
        <title>Metagenome and Metagenome-Assembled Genomes of Archaea from a hot spring from the geothermal field of Los Azufres, Mexico.</title>
        <authorList>
            <person name="Marin-Paredes R."/>
            <person name="Martinez-Romero E."/>
            <person name="Servin-Garciduenas L.E."/>
        </authorList>
    </citation>
    <scope>NUCLEOTIDE SEQUENCE</scope>
</reference>
<dbReference type="EMBL" id="JZWT02000030">
    <property type="protein sequence ID" value="MFB6491352.1"/>
    <property type="molecule type" value="Genomic_DNA"/>
</dbReference>
<comment type="caution">
    <text evidence="1">The sequence shown here is derived from an EMBL/GenBank/DDBJ whole genome shotgun (WGS) entry which is preliminary data.</text>
</comment>
<organism evidence="1 2">
    <name type="scientific">Thermoproteus sp. AZ2</name>
    <dbReference type="NCBI Taxonomy" id="1609232"/>
    <lineage>
        <taxon>Archaea</taxon>
        <taxon>Thermoproteota</taxon>
        <taxon>Thermoprotei</taxon>
        <taxon>Thermoproteales</taxon>
        <taxon>Thermoproteaceae</taxon>
        <taxon>Thermoproteus</taxon>
    </lineage>
</organism>
<sequence length="114" mass="12927">MSWRELSLRLAKRRAEAHKNIEKYLRKIAEAAKRLDKDAEVYLFGSVAEGKSLPSSDIDVLIITRRKPGEVLAALWEEGIGDPFEIHVATPEELEIYNRRAKLVKIDAADKQGL</sequence>
<proteinExistence type="predicted"/>
<protein>
    <submittedName>
        <fullName evidence="1">Nucleotidyltransferase domain-containing protein</fullName>
    </submittedName>
</protein>
<evidence type="ECO:0000313" key="2">
    <source>
        <dbReference type="Proteomes" id="UP000033636"/>
    </source>
</evidence>
<evidence type="ECO:0000313" key="1">
    <source>
        <dbReference type="EMBL" id="MFB6491352.1"/>
    </source>
</evidence>
<name>A0ACC6V2Q5_9CREN</name>
<accession>A0ACC6V2Q5</accession>
<gene>
    <name evidence="1" type="ORF">TU35_009000</name>
</gene>